<feature type="region of interest" description="Disordered" evidence="1">
    <location>
        <begin position="119"/>
        <end position="139"/>
    </location>
</feature>
<proteinExistence type="predicted"/>
<comment type="caution">
    <text evidence="2">The sequence shown here is derived from an EMBL/GenBank/DDBJ whole genome shotgun (WGS) entry which is preliminary data.</text>
</comment>
<accession>A0A7W8DMU7</accession>
<feature type="compositionally biased region" description="Pro residues" evidence="1">
    <location>
        <begin position="119"/>
        <end position="131"/>
    </location>
</feature>
<evidence type="ECO:0000313" key="3">
    <source>
        <dbReference type="Proteomes" id="UP000590740"/>
    </source>
</evidence>
<dbReference type="EMBL" id="JACHIG010000025">
    <property type="protein sequence ID" value="MBB5035718.1"/>
    <property type="molecule type" value="Genomic_DNA"/>
</dbReference>
<evidence type="ECO:0000313" key="2">
    <source>
        <dbReference type="EMBL" id="MBB5035718.1"/>
    </source>
</evidence>
<gene>
    <name evidence="2" type="ORF">HNQ65_005332</name>
</gene>
<organism evidence="2 3">
    <name type="scientific">Prosthecobacter vanneervenii</name>
    <dbReference type="NCBI Taxonomy" id="48466"/>
    <lineage>
        <taxon>Bacteria</taxon>
        <taxon>Pseudomonadati</taxon>
        <taxon>Verrucomicrobiota</taxon>
        <taxon>Verrucomicrobiia</taxon>
        <taxon>Verrucomicrobiales</taxon>
        <taxon>Verrucomicrobiaceae</taxon>
        <taxon>Prosthecobacter</taxon>
    </lineage>
</organism>
<dbReference type="RefSeq" id="WP_184344792.1">
    <property type="nucleotide sequence ID" value="NZ_JACHIG010000025.1"/>
</dbReference>
<dbReference type="Proteomes" id="UP000590740">
    <property type="component" value="Unassembled WGS sequence"/>
</dbReference>
<protein>
    <submittedName>
        <fullName evidence="2">Uncharacterized protein</fullName>
    </submittedName>
</protein>
<dbReference type="AlphaFoldDB" id="A0A7W8DMU7"/>
<sequence>MIEKLSTVADKIQVCMALSGKSYIDNHGVFRVRRDIDPTTLGHEFQHLGEMLFGTEDPFIKVSHPSDATAYPGTGNMGKEFRAMRIQNQLLLERARMMRIIPLLNQHYYFDDKTKYPIPGGPLPPPPPQPLPVIRHPFS</sequence>
<keyword evidence="3" id="KW-1185">Reference proteome</keyword>
<name>A0A7W8DMU7_9BACT</name>
<reference evidence="2 3" key="1">
    <citation type="submission" date="2020-08" db="EMBL/GenBank/DDBJ databases">
        <title>Genomic Encyclopedia of Type Strains, Phase IV (KMG-IV): sequencing the most valuable type-strain genomes for metagenomic binning, comparative biology and taxonomic classification.</title>
        <authorList>
            <person name="Goeker M."/>
        </authorList>
    </citation>
    <scope>NUCLEOTIDE SEQUENCE [LARGE SCALE GENOMIC DNA]</scope>
    <source>
        <strain evidence="2 3">DSM 12252</strain>
    </source>
</reference>
<evidence type="ECO:0000256" key="1">
    <source>
        <dbReference type="SAM" id="MobiDB-lite"/>
    </source>
</evidence>